<gene>
    <name evidence="2" type="ORF">AFCDBAGC_2355</name>
</gene>
<sequence>MQDIPDERGADRTIVRPPEVVVVRASERRPRGDGRLDAETRRRIGRSLRVLYAGLLAQPIPERFEALVAELAARSEKESAR</sequence>
<dbReference type="RefSeq" id="WP_187273593.1">
    <property type="nucleotide sequence ID" value="NZ_BPQG01000034.1"/>
</dbReference>
<dbReference type="EMBL" id="BPQG01000034">
    <property type="protein sequence ID" value="GJD44488.1"/>
    <property type="molecule type" value="Genomic_DNA"/>
</dbReference>
<dbReference type="InterPro" id="IPR041649">
    <property type="entry name" value="NepR"/>
</dbReference>
<proteinExistence type="predicted"/>
<evidence type="ECO:0000259" key="1">
    <source>
        <dbReference type="Pfam" id="PF18557"/>
    </source>
</evidence>
<evidence type="ECO:0000313" key="3">
    <source>
        <dbReference type="Proteomes" id="UP001055117"/>
    </source>
</evidence>
<dbReference type="Pfam" id="PF18557">
    <property type="entry name" value="NepR"/>
    <property type="match status" value="1"/>
</dbReference>
<dbReference type="Proteomes" id="UP001055117">
    <property type="component" value="Unassembled WGS sequence"/>
</dbReference>
<accession>A0ABQ4QH17</accession>
<evidence type="ECO:0000313" key="2">
    <source>
        <dbReference type="EMBL" id="GJD44488.1"/>
    </source>
</evidence>
<protein>
    <recommendedName>
        <fullName evidence="1">Anti-sigma factor NepR domain-containing protein</fullName>
    </recommendedName>
</protein>
<name>A0ABQ4QH17_9HYPH</name>
<keyword evidence="3" id="KW-1185">Reference proteome</keyword>
<comment type="caution">
    <text evidence="2">The sequence shown here is derived from an EMBL/GenBank/DDBJ whole genome shotgun (WGS) entry which is preliminary data.</text>
</comment>
<organism evidence="2 3">
    <name type="scientific">Methylobacterium cerastii</name>
    <dbReference type="NCBI Taxonomy" id="932741"/>
    <lineage>
        <taxon>Bacteria</taxon>
        <taxon>Pseudomonadati</taxon>
        <taxon>Pseudomonadota</taxon>
        <taxon>Alphaproteobacteria</taxon>
        <taxon>Hyphomicrobiales</taxon>
        <taxon>Methylobacteriaceae</taxon>
        <taxon>Methylobacterium</taxon>
    </lineage>
</organism>
<feature type="domain" description="Anti-sigma factor NepR" evidence="1">
    <location>
        <begin position="41"/>
        <end position="74"/>
    </location>
</feature>
<reference evidence="2 3" key="1">
    <citation type="journal article" date="2021" name="Front. Microbiol.">
        <title>Comprehensive Comparative Genomics and Phenotyping of Methylobacterium Species.</title>
        <authorList>
            <person name="Alessa O."/>
            <person name="Ogura Y."/>
            <person name="Fujitani Y."/>
            <person name="Takami H."/>
            <person name="Hayashi T."/>
            <person name="Sahin N."/>
            <person name="Tani A."/>
        </authorList>
    </citation>
    <scope>NUCLEOTIDE SEQUENCE [LARGE SCALE GENOMIC DNA]</scope>
    <source>
        <strain evidence="2 3">DSM 23679</strain>
    </source>
</reference>